<evidence type="ECO:0000313" key="1">
    <source>
        <dbReference type="EMBL" id="GES08742.1"/>
    </source>
</evidence>
<gene>
    <name evidence="1" type="ORF">Amac_023380</name>
</gene>
<accession>A0A5M3WL27</accession>
<proteinExistence type="predicted"/>
<organism evidence="1 2">
    <name type="scientific">Acrocarpospora macrocephala</name>
    <dbReference type="NCBI Taxonomy" id="150177"/>
    <lineage>
        <taxon>Bacteria</taxon>
        <taxon>Bacillati</taxon>
        <taxon>Actinomycetota</taxon>
        <taxon>Actinomycetes</taxon>
        <taxon>Streptosporangiales</taxon>
        <taxon>Streptosporangiaceae</taxon>
        <taxon>Acrocarpospora</taxon>
    </lineage>
</organism>
<protein>
    <recommendedName>
        <fullName evidence="3">Bacterial transcriptional activator domain-containing protein</fullName>
    </recommendedName>
</protein>
<evidence type="ECO:0008006" key="3">
    <source>
        <dbReference type="Google" id="ProtNLM"/>
    </source>
</evidence>
<keyword evidence="2" id="KW-1185">Reference proteome</keyword>
<dbReference type="Proteomes" id="UP000331127">
    <property type="component" value="Unassembled WGS sequence"/>
</dbReference>
<comment type="caution">
    <text evidence="1">The sequence shown here is derived from an EMBL/GenBank/DDBJ whole genome shotgun (WGS) entry which is preliminary data.</text>
</comment>
<name>A0A5M3WL27_9ACTN</name>
<dbReference type="AlphaFoldDB" id="A0A5M3WL27"/>
<sequence>MTELKDLETVLDRYALFHATHAELLRELGRPQEARRRDERALALTANPAQQALLTQRLTWN</sequence>
<reference evidence="1 2" key="1">
    <citation type="submission" date="2019-10" db="EMBL/GenBank/DDBJ databases">
        <title>Whole genome shotgun sequence of Acrocarpospora macrocephala NBRC 16266.</title>
        <authorList>
            <person name="Ichikawa N."/>
            <person name="Kimura A."/>
            <person name="Kitahashi Y."/>
            <person name="Komaki H."/>
            <person name="Oguchi A."/>
        </authorList>
    </citation>
    <scope>NUCLEOTIDE SEQUENCE [LARGE SCALE GENOMIC DNA]</scope>
    <source>
        <strain evidence="1 2">NBRC 16266</strain>
    </source>
</reference>
<evidence type="ECO:0000313" key="2">
    <source>
        <dbReference type="Proteomes" id="UP000331127"/>
    </source>
</evidence>
<dbReference type="EMBL" id="BLAE01000011">
    <property type="protein sequence ID" value="GES08742.1"/>
    <property type="molecule type" value="Genomic_DNA"/>
</dbReference>